<feature type="region of interest" description="Disordered" evidence="1">
    <location>
        <begin position="1"/>
        <end position="48"/>
    </location>
</feature>
<keyword evidence="3" id="KW-1185">Reference proteome</keyword>
<feature type="non-terminal residue" evidence="2">
    <location>
        <position position="129"/>
    </location>
</feature>
<feature type="compositionally biased region" description="Basic and acidic residues" evidence="1">
    <location>
        <begin position="27"/>
        <end position="48"/>
    </location>
</feature>
<protein>
    <submittedName>
        <fullName evidence="2">Uncharacterized protein</fullName>
    </submittedName>
</protein>
<name>A0AAN5I776_9BILA</name>
<comment type="caution">
    <text evidence="2">The sequence shown here is derived from an EMBL/GenBank/DDBJ whole genome shotgun (WGS) entry which is preliminary data.</text>
</comment>
<evidence type="ECO:0000313" key="2">
    <source>
        <dbReference type="EMBL" id="GMR54958.1"/>
    </source>
</evidence>
<gene>
    <name evidence="2" type="ORF">PMAYCL1PPCAC_25153</name>
</gene>
<dbReference type="EMBL" id="BTRK01000005">
    <property type="protein sequence ID" value="GMR54958.1"/>
    <property type="molecule type" value="Genomic_DNA"/>
</dbReference>
<accession>A0AAN5I776</accession>
<organism evidence="2 3">
    <name type="scientific">Pristionchus mayeri</name>
    <dbReference type="NCBI Taxonomy" id="1317129"/>
    <lineage>
        <taxon>Eukaryota</taxon>
        <taxon>Metazoa</taxon>
        <taxon>Ecdysozoa</taxon>
        <taxon>Nematoda</taxon>
        <taxon>Chromadorea</taxon>
        <taxon>Rhabditida</taxon>
        <taxon>Rhabditina</taxon>
        <taxon>Diplogasteromorpha</taxon>
        <taxon>Diplogasteroidea</taxon>
        <taxon>Neodiplogasteridae</taxon>
        <taxon>Pristionchus</taxon>
    </lineage>
</organism>
<dbReference type="Proteomes" id="UP001328107">
    <property type="component" value="Unassembled WGS sequence"/>
</dbReference>
<sequence>LQCEYADDRDHRQRPTGQEGAHQVQSDGHDRRPEEADRSPDWNQIREDRAQEVVHHLQGPHHAAGLRGARRLQLRTVLPVIVDLRSSGPHLLPPFVFTLSRFEVDPIESYVRPPIPRCMFIPRERNVIK</sequence>
<dbReference type="AlphaFoldDB" id="A0AAN5I776"/>
<proteinExistence type="predicted"/>
<feature type="compositionally biased region" description="Basic and acidic residues" evidence="1">
    <location>
        <begin position="1"/>
        <end position="13"/>
    </location>
</feature>
<reference evidence="3" key="1">
    <citation type="submission" date="2022-10" db="EMBL/GenBank/DDBJ databases">
        <title>Genome assembly of Pristionchus species.</title>
        <authorList>
            <person name="Yoshida K."/>
            <person name="Sommer R.J."/>
        </authorList>
    </citation>
    <scope>NUCLEOTIDE SEQUENCE [LARGE SCALE GENOMIC DNA]</scope>
    <source>
        <strain evidence="3">RS5460</strain>
    </source>
</reference>
<evidence type="ECO:0000256" key="1">
    <source>
        <dbReference type="SAM" id="MobiDB-lite"/>
    </source>
</evidence>
<feature type="non-terminal residue" evidence="2">
    <location>
        <position position="1"/>
    </location>
</feature>
<evidence type="ECO:0000313" key="3">
    <source>
        <dbReference type="Proteomes" id="UP001328107"/>
    </source>
</evidence>